<sequence length="207" mass="22824">MRITSIALVLGLSLATAAPAAAQGDNDFWKAVGDWDINIDPTVGNGCYAIASWNGGTVLRIGRNPERDNFYFLIGNPKWASLQPEAKYDIQIQFGNRPVWDVSATGLQFNPGETVYLHAQSNKMEFISEFQEALNMSISYNGSEIDKLKLTGSMRAWNEVEVCQQEMNRRAPSVSPPVSEDPFSEDPFGNGAGQTKNSSSKNRARKE</sequence>
<keyword evidence="2" id="KW-0732">Signal</keyword>
<keyword evidence="4" id="KW-1185">Reference proteome</keyword>
<name>A0AAE3TAL6_9RHOB</name>
<reference evidence="3" key="1">
    <citation type="submission" date="2023-03" db="EMBL/GenBank/DDBJ databases">
        <title>Multiphase analysis and comparison of six strains from genera Psychromarinibacter, Lutimaribacter, and Maritimibacter, including a novel species: Psychromarinibacter sediminicola sp. nov.</title>
        <authorList>
            <person name="Wang Y.-H."/>
            <person name="Ye M.-Q."/>
            <person name="Du Z.-J."/>
        </authorList>
    </citation>
    <scope>NUCLEOTIDE SEQUENCE</scope>
    <source>
        <strain evidence="3">C21-152</strain>
    </source>
</reference>
<feature type="chain" id="PRO_5041941588" evidence="2">
    <location>
        <begin position="23"/>
        <end position="207"/>
    </location>
</feature>
<evidence type="ECO:0000313" key="4">
    <source>
        <dbReference type="Proteomes" id="UP001220964"/>
    </source>
</evidence>
<accession>A0AAE3TAL6</accession>
<dbReference type="AlphaFoldDB" id="A0AAE3TAL6"/>
<dbReference type="EMBL" id="JARGYC010000034">
    <property type="protein sequence ID" value="MDF0601750.1"/>
    <property type="molecule type" value="Genomic_DNA"/>
</dbReference>
<evidence type="ECO:0000256" key="1">
    <source>
        <dbReference type="SAM" id="MobiDB-lite"/>
    </source>
</evidence>
<proteinExistence type="predicted"/>
<evidence type="ECO:0000313" key="3">
    <source>
        <dbReference type="EMBL" id="MDF0601750.1"/>
    </source>
</evidence>
<dbReference type="RefSeq" id="WP_275567891.1">
    <property type="nucleotide sequence ID" value="NZ_JARGYC010000034.1"/>
</dbReference>
<evidence type="ECO:0000256" key="2">
    <source>
        <dbReference type="SAM" id="SignalP"/>
    </source>
</evidence>
<feature type="signal peptide" evidence="2">
    <location>
        <begin position="1"/>
        <end position="22"/>
    </location>
</feature>
<gene>
    <name evidence="3" type="ORF">P1J78_13475</name>
</gene>
<feature type="region of interest" description="Disordered" evidence="1">
    <location>
        <begin position="167"/>
        <end position="207"/>
    </location>
</feature>
<organism evidence="3 4">
    <name type="scientific">Psychromarinibacter sediminicola</name>
    <dbReference type="NCBI Taxonomy" id="3033385"/>
    <lineage>
        <taxon>Bacteria</taxon>
        <taxon>Pseudomonadati</taxon>
        <taxon>Pseudomonadota</taxon>
        <taxon>Alphaproteobacteria</taxon>
        <taxon>Rhodobacterales</taxon>
        <taxon>Paracoccaceae</taxon>
        <taxon>Psychromarinibacter</taxon>
    </lineage>
</organism>
<comment type="caution">
    <text evidence="3">The sequence shown here is derived from an EMBL/GenBank/DDBJ whole genome shotgun (WGS) entry which is preliminary data.</text>
</comment>
<protein>
    <submittedName>
        <fullName evidence="3">Uncharacterized protein</fullName>
    </submittedName>
</protein>
<dbReference type="Proteomes" id="UP001220964">
    <property type="component" value="Unassembled WGS sequence"/>
</dbReference>